<evidence type="ECO:0000256" key="1">
    <source>
        <dbReference type="SAM" id="SignalP"/>
    </source>
</evidence>
<proteinExistence type="predicted"/>
<gene>
    <name evidence="2" type="ORF">GCM10023213_48550</name>
</gene>
<evidence type="ECO:0000313" key="3">
    <source>
        <dbReference type="Proteomes" id="UP001499852"/>
    </source>
</evidence>
<dbReference type="EMBL" id="BAABIA010000017">
    <property type="protein sequence ID" value="GAA5150065.1"/>
    <property type="molecule type" value="Genomic_DNA"/>
</dbReference>
<keyword evidence="1" id="KW-0732">Signal</keyword>
<name>A0ABP9PPI7_9BACT</name>
<organism evidence="2 3">
    <name type="scientific">Prosthecobacter algae</name>
    <dbReference type="NCBI Taxonomy" id="1144682"/>
    <lineage>
        <taxon>Bacteria</taxon>
        <taxon>Pseudomonadati</taxon>
        <taxon>Verrucomicrobiota</taxon>
        <taxon>Verrucomicrobiia</taxon>
        <taxon>Verrucomicrobiales</taxon>
        <taxon>Verrucomicrobiaceae</taxon>
        <taxon>Prosthecobacter</taxon>
    </lineage>
</organism>
<dbReference type="Proteomes" id="UP001499852">
    <property type="component" value="Unassembled WGS sequence"/>
</dbReference>
<sequence length="144" mass="15767">MKNLILIASLSLSTLAVNAADFDARAAFGSAPGRDLDAALKRAQKDGKKVFVAVYDPKGDYNNQGLQIKYFTDLEETKKLLKENFVVVLLPVGHKDLANITSGTNLERPRFFLLSSTGQKIKDDTLAQNAEYALKVVKELVALP</sequence>
<comment type="caution">
    <text evidence="2">The sequence shown here is derived from an EMBL/GenBank/DDBJ whole genome shotgun (WGS) entry which is preliminary data.</text>
</comment>
<dbReference type="RefSeq" id="WP_345739019.1">
    <property type="nucleotide sequence ID" value="NZ_BAABIA010000017.1"/>
</dbReference>
<dbReference type="Gene3D" id="3.40.30.10">
    <property type="entry name" value="Glutaredoxin"/>
    <property type="match status" value="1"/>
</dbReference>
<keyword evidence="3" id="KW-1185">Reference proteome</keyword>
<accession>A0ABP9PPI7</accession>
<feature type="chain" id="PRO_5045479347" evidence="1">
    <location>
        <begin position="20"/>
        <end position="144"/>
    </location>
</feature>
<protein>
    <submittedName>
        <fullName evidence="2">Uncharacterized protein</fullName>
    </submittedName>
</protein>
<reference evidence="3" key="1">
    <citation type="journal article" date="2019" name="Int. J. Syst. Evol. Microbiol.">
        <title>The Global Catalogue of Microorganisms (GCM) 10K type strain sequencing project: providing services to taxonomists for standard genome sequencing and annotation.</title>
        <authorList>
            <consortium name="The Broad Institute Genomics Platform"/>
            <consortium name="The Broad Institute Genome Sequencing Center for Infectious Disease"/>
            <person name="Wu L."/>
            <person name="Ma J."/>
        </authorList>
    </citation>
    <scope>NUCLEOTIDE SEQUENCE [LARGE SCALE GENOMIC DNA]</scope>
    <source>
        <strain evidence="3">JCM 18053</strain>
    </source>
</reference>
<feature type="signal peptide" evidence="1">
    <location>
        <begin position="1"/>
        <end position="19"/>
    </location>
</feature>
<evidence type="ECO:0000313" key="2">
    <source>
        <dbReference type="EMBL" id="GAA5150065.1"/>
    </source>
</evidence>